<dbReference type="InterPro" id="IPR003661">
    <property type="entry name" value="HisK_dim/P_dom"/>
</dbReference>
<evidence type="ECO:0000256" key="14">
    <source>
        <dbReference type="ARBA" id="ARBA00023136"/>
    </source>
</evidence>
<keyword evidence="10 19" id="KW-0418">Kinase</keyword>
<evidence type="ECO:0000256" key="13">
    <source>
        <dbReference type="ARBA" id="ARBA00023012"/>
    </source>
</evidence>
<dbReference type="PIRSF" id="PIRSF036431">
    <property type="entry name" value="STHK_DctB"/>
    <property type="match status" value="1"/>
</dbReference>
<dbReference type="SMART" id="SM00387">
    <property type="entry name" value="HATPase_c"/>
    <property type="match status" value="1"/>
</dbReference>
<evidence type="ECO:0000256" key="12">
    <source>
        <dbReference type="ARBA" id="ARBA00022989"/>
    </source>
</evidence>
<evidence type="ECO:0000313" key="20">
    <source>
        <dbReference type="Proteomes" id="UP000592216"/>
    </source>
</evidence>
<dbReference type="PRINTS" id="PR00344">
    <property type="entry name" value="BCTRLSENSOR"/>
</dbReference>
<dbReference type="GO" id="GO:0005886">
    <property type="term" value="C:plasma membrane"/>
    <property type="evidence" value="ECO:0007669"/>
    <property type="project" value="UniProtKB-SubCell"/>
</dbReference>
<keyword evidence="5" id="KW-0997">Cell inner membrane</keyword>
<evidence type="ECO:0000256" key="2">
    <source>
        <dbReference type="ARBA" id="ARBA00004429"/>
    </source>
</evidence>
<dbReference type="PROSITE" id="PS50109">
    <property type="entry name" value="HIS_KIN"/>
    <property type="match status" value="1"/>
</dbReference>
<dbReference type="Gene3D" id="3.30.565.10">
    <property type="entry name" value="Histidine kinase-like ATPase, C-terminal domain"/>
    <property type="match status" value="1"/>
</dbReference>
<keyword evidence="11" id="KW-0067">ATP-binding</keyword>
<comment type="function">
    <text evidence="15">Member of the two-component regulatory system DctB/DctD involved in the transport of C4-dicarboxylates. DctB functions as a membrane-associated protein kinase that phosphorylates DctD in response to environmental signals.</text>
</comment>
<dbReference type="Pfam" id="PF00512">
    <property type="entry name" value="HisKA"/>
    <property type="match status" value="1"/>
</dbReference>
<dbReference type="AlphaFoldDB" id="A0A850Q1Q6"/>
<evidence type="ECO:0000256" key="17">
    <source>
        <dbReference type="SAM" id="Phobius"/>
    </source>
</evidence>
<reference evidence="19 20" key="1">
    <citation type="submission" date="2020-04" db="EMBL/GenBank/DDBJ databases">
        <title>Donghicola sp., a member of the Rhodobacteraceae family isolated from mangrove forest in Thailand.</title>
        <authorList>
            <person name="Charoenyingcharoen P."/>
            <person name="Yukphan P."/>
        </authorList>
    </citation>
    <scope>NUCLEOTIDE SEQUENCE [LARGE SCALE GENOMIC DNA]</scope>
    <source>
        <strain evidence="19 20">B5-SW-15</strain>
    </source>
</reference>
<evidence type="ECO:0000256" key="16">
    <source>
        <dbReference type="ARBA" id="ARBA00073143"/>
    </source>
</evidence>
<feature type="transmembrane region" description="Helical" evidence="17">
    <location>
        <begin position="281"/>
        <end position="300"/>
    </location>
</feature>
<dbReference type="InterPro" id="IPR004358">
    <property type="entry name" value="Sig_transdc_His_kin-like_C"/>
</dbReference>
<dbReference type="FunFam" id="1.10.287.130:FF:000049">
    <property type="entry name" value="C4-dicarboxylate transport sensor protein DctB"/>
    <property type="match status" value="1"/>
</dbReference>
<keyword evidence="9" id="KW-0547">Nucleotide-binding</keyword>
<dbReference type="EC" id="2.7.13.3" evidence="3"/>
<keyword evidence="7" id="KW-0808">Transferase</keyword>
<dbReference type="GO" id="GO:0005524">
    <property type="term" value="F:ATP binding"/>
    <property type="evidence" value="ECO:0007669"/>
    <property type="project" value="UniProtKB-KW"/>
</dbReference>
<keyword evidence="8 17" id="KW-0812">Transmembrane</keyword>
<keyword evidence="12 17" id="KW-1133">Transmembrane helix</keyword>
<dbReference type="InterPro" id="IPR005467">
    <property type="entry name" value="His_kinase_dom"/>
</dbReference>
<evidence type="ECO:0000256" key="6">
    <source>
        <dbReference type="ARBA" id="ARBA00022553"/>
    </source>
</evidence>
<feature type="domain" description="Histidine kinase" evidence="18">
    <location>
        <begin position="347"/>
        <end position="560"/>
    </location>
</feature>
<dbReference type="SMART" id="SM00388">
    <property type="entry name" value="HisKA"/>
    <property type="match status" value="1"/>
</dbReference>
<comment type="catalytic activity">
    <reaction evidence="1">
        <text>ATP + protein L-histidine = ADP + protein N-phospho-L-histidine.</text>
        <dbReference type="EC" id="2.7.13.3"/>
    </reaction>
</comment>
<keyword evidence="6" id="KW-0597">Phosphoprotein</keyword>
<comment type="subcellular location">
    <subcellularLocation>
        <location evidence="2">Cell inner membrane</location>
        <topology evidence="2">Multi-pass membrane protein</topology>
    </subcellularLocation>
</comment>
<evidence type="ECO:0000256" key="1">
    <source>
        <dbReference type="ARBA" id="ARBA00000085"/>
    </source>
</evidence>
<keyword evidence="14 17" id="KW-0472">Membrane</keyword>
<dbReference type="Gene3D" id="3.30.450.20">
    <property type="entry name" value="PAS domain"/>
    <property type="match status" value="1"/>
</dbReference>
<evidence type="ECO:0000256" key="9">
    <source>
        <dbReference type="ARBA" id="ARBA00022741"/>
    </source>
</evidence>
<sequence>MNTGLWRRIGLSAAFVIAVGAVSTALYNYAFTQALEQTAQRGRADLALAADRLRAELQRYRELGVYLADHPLVQAPVSPDAIRQLFVRSADKTTALDVVLLDTKGNVVANAIGDPPQGWGDAPFFLRAMDGALGSYHAVSPRFGRRAFYYAAPVFGLTREVQGVVVVVVDIERTETDWRGGLPVVFFTDDLGVVFVSNREELLYLQRGVGLTSANADYRTAPLRPFLSYQVEQRNKLELWRLDAGRYVPAQALHLVQDLPVIGMRAEALVDVAPSAKLASLQAAVLAAVCLAFGAMLFLATERRRTLAVANLLLEKRVAERTAELERAQADLVQAGKLSALGKMSAGLSHELNQPLMAVQNFAENAALYLDRDRVPEARANLERISDMARRMGRIIKNLRAFARQESEPVGRVDLTGVIASALELSEARMAQEGVALVWSDRDRPVQVRGGEVRLQQVVLNLISNALDAMSSQTFRCLSISIAHEPEKVILSVADTGPGITAPEKIFDPFYSTKEVGASEGMGLGLSISYGLVQSFGGMIRGENAPEGGALFTVELKPWQEDSTP</sequence>
<dbReference type="PANTHER" id="PTHR43065">
    <property type="entry name" value="SENSOR HISTIDINE KINASE"/>
    <property type="match status" value="1"/>
</dbReference>
<dbReference type="Proteomes" id="UP000592216">
    <property type="component" value="Unassembled WGS sequence"/>
</dbReference>
<evidence type="ECO:0000256" key="11">
    <source>
        <dbReference type="ARBA" id="ARBA00022840"/>
    </source>
</evidence>
<dbReference type="GO" id="GO:0000155">
    <property type="term" value="F:phosphorelay sensor kinase activity"/>
    <property type="evidence" value="ECO:0007669"/>
    <property type="project" value="InterPro"/>
</dbReference>
<protein>
    <recommendedName>
        <fullName evidence="16">C4-dicarboxylate transport sensor protein DctB</fullName>
        <ecNumber evidence="3">2.7.13.3</ecNumber>
    </recommendedName>
</protein>
<evidence type="ECO:0000256" key="3">
    <source>
        <dbReference type="ARBA" id="ARBA00012438"/>
    </source>
</evidence>
<evidence type="ECO:0000256" key="8">
    <source>
        <dbReference type="ARBA" id="ARBA00022692"/>
    </source>
</evidence>
<evidence type="ECO:0000256" key="4">
    <source>
        <dbReference type="ARBA" id="ARBA00022475"/>
    </source>
</evidence>
<name>A0A850Q1Q6_9RHOB</name>
<dbReference type="CDD" id="cd00082">
    <property type="entry name" value="HisKA"/>
    <property type="match status" value="1"/>
</dbReference>
<dbReference type="EMBL" id="JABCJE010000003">
    <property type="protein sequence ID" value="NVO23537.1"/>
    <property type="molecule type" value="Genomic_DNA"/>
</dbReference>
<gene>
    <name evidence="19" type="ORF">HJ536_09220</name>
</gene>
<dbReference type="SUPFAM" id="SSF55874">
    <property type="entry name" value="ATPase domain of HSP90 chaperone/DNA topoisomerase II/histidine kinase"/>
    <property type="match status" value="1"/>
</dbReference>
<evidence type="ECO:0000256" key="10">
    <source>
        <dbReference type="ARBA" id="ARBA00022777"/>
    </source>
</evidence>
<dbReference type="InterPro" id="IPR036097">
    <property type="entry name" value="HisK_dim/P_sf"/>
</dbReference>
<evidence type="ECO:0000256" key="5">
    <source>
        <dbReference type="ARBA" id="ARBA00022519"/>
    </source>
</evidence>
<dbReference type="InterPro" id="IPR017055">
    <property type="entry name" value="Sig_transdc_His_kinase_DctB"/>
</dbReference>
<proteinExistence type="predicted"/>
<organism evidence="19 20">
    <name type="scientific">Donghicola mangrovi</name>
    <dbReference type="NCBI Taxonomy" id="2729614"/>
    <lineage>
        <taxon>Bacteria</taxon>
        <taxon>Pseudomonadati</taxon>
        <taxon>Pseudomonadota</taxon>
        <taxon>Alphaproteobacteria</taxon>
        <taxon>Rhodobacterales</taxon>
        <taxon>Roseobacteraceae</taxon>
        <taxon>Donghicola</taxon>
    </lineage>
</organism>
<evidence type="ECO:0000259" key="18">
    <source>
        <dbReference type="PROSITE" id="PS50109"/>
    </source>
</evidence>
<dbReference type="InterPro" id="IPR003594">
    <property type="entry name" value="HATPase_dom"/>
</dbReference>
<dbReference type="SUPFAM" id="SSF47384">
    <property type="entry name" value="Homodimeric domain of signal transducing histidine kinase"/>
    <property type="match status" value="1"/>
</dbReference>
<accession>A0A850Q1Q6</accession>
<evidence type="ECO:0000313" key="19">
    <source>
        <dbReference type="EMBL" id="NVO23537.1"/>
    </source>
</evidence>
<dbReference type="RefSeq" id="WP_177157495.1">
    <property type="nucleotide sequence ID" value="NZ_JABCJE010000003.1"/>
</dbReference>
<keyword evidence="4" id="KW-1003">Cell membrane</keyword>
<dbReference type="InterPro" id="IPR036890">
    <property type="entry name" value="HATPase_C_sf"/>
</dbReference>
<keyword evidence="13" id="KW-0902">Two-component regulatory system</keyword>
<comment type="caution">
    <text evidence="19">The sequence shown here is derived from an EMBL/GenBank/DDBJ whole genome shotgun (WGS) entry which is preliminary data.</text>
</comment>
<dbReference type="Gene3D" id="1.10.287.130">
    <property type="match status" value="1"/>
</dbReference>
<dbReference type="PANTHER" id="PTHR43065:SF46">
    <property type="entry name" value="C4-DICARBOXYLATE TRANSPORT SENSOR PROTEIN DCTB"/>
    <property type="match status" value="1"/>
</dbReference>
<evidence type="ECO:0000256" key="15">
    <source>
        <dbReference type="ARBA" id="ARBA00059004"/>
    </source>
</evidence>
<evidence type="ECO:0000256" key="7">
    <source>
        <dbReference type="ARBA" id="ARBA00022679"/>
    </source>
</evidence>
<dbReference type="Pfam" id="PF02518">
    <property type="entry name" value="HATPase_c"/>
    <property type="match status" value="1"/>
</dbReference>